<reference evidence="1" key="2">
    <citation type="submission" date="2020-09" db="EMBL/GenBank/DDBJ databases">
        <authorList>
            <person name="Sun Q."/>
            <person name="Zhou Y."/>
        </authorList>
    </citation>
    <scope>NUCLEOTIDE SEQUENCE</scope>
    <source>
        <strain evidence="1">CGMCC 1.12506</strain>
    </source>
</reference>
<evidence type="ECO:0000313" key="1">
    <source>
        <dbReference type="EMBL" id="GGD19098.1"/>
    </source>
</evidence>
<dbReference type="Proteomes" id="UP000625735">
    <property type="component" value="Unassembled WGS sequence"/>
</dbReference>
<dbReference type="Pfam" id="PF14595">
    <property type="entry name" value="Thioredoxin_9"/>
    <property type="match status" value="1"/>
</dbReference>
<protein>
    <submittedName>
        <fullName evidence="1">Thioredoxin</fullName>
    </submittedName>
</protein>
<sequence>MKNLLKNSIENSLSYADYRKHVSELLKEGKSTGNEQSEDLTKYSELNEVRMNRLDKTIQITEEVRAGLANLQSKYIWLVLSEGWCGDAAQLLPIINKMTELSENIDLRIVLRDENEDLMNQFLTNGGKAIPKLLILDAETLTVLSDWGPRPESAKNLILDYKAKHGIVDETAKTNLQKWYLQDKGVSTQNEIMALVDKCEKQLV</sequence>
<proteinExistence type="predicted"/>
<name>A0A917DAQ5_9FLAO</name>
<dbReference type="Gene3D" id="3.40.30.10">
    <property type="entry name" value="Glutaredoxin"/>
    <property type="match status" value="1"/>
</dbReference>
<dbReference type="SUPFAM" id="SSF52833">
    <property type="entry name" value="Thioredoxin-like"/>
    <property type="match status" value="1"/>
</dbReference>
<organism evidence="1 2">
    <name type="scientific">Flavobacterium orientale</name>
    <dbReference type="NCBI Taxonomy" id="1756020"/>
    <lineage>
        <taxon>Bacteria</taxon>
        <taxon>Pseudomonadati</taxon>
        <taxon>Bacteroidota</taxon>
        <taxon>Flavobacteriia</taxon>
        <taxon>Flavobacteriales</taxon>
        <taxon>Flavobacteriaceae</taxon>
        <taxon>Flavobacterium</taxon>
    </lineage>
</organism>
<dbReference type="AlphaFoldDB" id="A0A917DAQ5"/>
<reference evidence="1" key="1">
    <citation type="journal article" date="2014" name="Int. J. Syst. Evol. Microbiol.">
        <title>Complete genome sequence of Corynebacterium casei LMG S-19264T (=DSM 44701T), isolated from a smear-ripened cheese.</title>
        <authorList>
            <consortium name="US DOE Joint Genome Institute (JGI-PGF)"/>
            <person name="Walter F."/>
            <person name="Albersmeier A."/>
            <person name="Kalinowski J."/>
            <person name="Ruckert C."/>
        </authorList>
    </citation>
    <scope>NUCLEOTIDE SEQUENCE</scope>
    <source>
        <strain evidence="1">CGMCC 1.12506</strain>
    </source>
</reference>
<accession>A0A917DAQ5</accession>
<evidence type="ECO:0000313" key="2">
    <source>
        <dbReference type="Proteomes" id="UP000625735"/>
    </source>
</evidence>
<gene>
    <name evidence="1" type="ORF">GCM10011343_07090</name>
</gene>
<keyword evidence="2" id="KW-1185">Reference proteome</keyword>
<dbReference type="EMBL" id="BMFG01000002">
    <property type="protein sequence ID" value="GGD19098.1"/>
    <property type="molecule type" value="Genomic_DNA"/>
</dbReference>
<comment type="caution">
    <text evidence="1">The sequence shown here is derived from an EMBL/GenBank/DDBJ whole genome shotgun (WGS) entry which is preliminary data.</text>
</comment>
<dbReference type="RefSeq" id="WP_188361151.1">
    <property type="nucleotide sequence ID" value="NZ_BMFG01000002.1"/>
</dbReference>
<dbReference type="InterPro" id="IPR036249">
    <property type="entry name" value="Thioredoxin-like_sf"/>
</dbReference>